<dbReference type="OrthoDB" id="2328595at2"/>
<proteinExistence type="predicted"/>
<dbReference type="RefSeq" id="WP_025014402.1">
    <property type="nucleotide sequence ID" value="NZ_AZFU01000044.1"/>
</dbReference>
<feature type="transmembrane region" description="Helical" evidence="1">
    <location>
        <begin position="352"/>
        <end position="373"/>
    </location>
</feature>
<dbReference type="PATRIC" id="fig|1423767.3.peg.1876"/>
<feature type="transmembrane region" description="Helical" evidence="1">
    <location>
        <begin position="283"/>
        <end position="303"/>
    </location>
</feature>
<feature type="transmembrane region" description="Helical" evidence="1">
    <location>
        <begin position="315"/>
        <end position="332"/>
    </location>
</feature>
<dbReference type="AlphaFoldDB" id="A0A0R1V9Q6"/>
<keyword evidence="1" id="KW-0812">Transmembrane</keyword>
<feature type="transmembrane region" description="Helical" evidence="1">
    <location>
        <begin position="534"/>
        <end position="556"/>
    </location>
</feature>
<dbReference type="eggNOG" id="COG4485">
    <property type="taxonomic scope" value="Bacteria"/>
</dbReference>
<feature type="transmembrane region" description="Helical" evidence="1">
    <location>
        <begin position="76"/>
        <end position="96"/>
    </location>
</feature>
<evidence type="ECO:0000256" key="1">
    <source>
        <dbReference type="SAM" id="Phobius"/>
    </source>
</evidence>
<evidence type="ECO:0008006" key="4">
    <source>
        <dbReference type="Google" id="ProtNLM"/>
    </source>
</evidence>
<dbReference type="EMBL" id="AZFU01000044">
    <property type="protein sequence ID" value="KRM02208.1"/>
    <property type="molecule type" value="Genomic_DNA"/>
</dbReference>
<keyword evidence="1" id="KW-1133">Transmembrane helix</keyword>
<protein>
    <recommendedName>
        <fullName evidence="4">Cell division protein</fullName>
    </recommendedName>
</protein>
<organism evidence="2 3">
    <name type="scientific">Lactobacillus kitasatonis DSM 16761 = JCM 1039</name>
    <dbReference type="NCBI Taxonomy" id="1423767"/>
    <lineage>
        <taxon>Bacteria</taxon>
        <taxon>Bacillati</taxon>
        <taxon>Bacillota</taxon>
        <taxon>Bacilli</taxon>
        <taxon>Lactobacillales</taxon>
        <taxon>Lactobacillaceae</taxon>
        <taxon>Lactobacillus</taxon>
    </lineage>
</organism>
<gene>
    <name evidence="2" type="ORF">FC59_GL001809</name>
</gene>
<name>A0A0R1V9Q6_9LACO</name>
<evidence type="ECO:0000313" key="3">
    <source>
        <dbReference type="Proteomes" id="UP000051307"/>
    </source>
</evidence>
<feature type="transmembrane region" description="Helical" evidence="1">
    <location>
        <begin position="131"/>
        <end position="149"/>
    </location>
</feature>
<feature type="transmembrane region" description="Helical" evidence="1">
    <location>
        <begin position="108"/>
        <end position="125"/>
    </location>
</feature>
<reference evidence="2 3" key="1">
    <citation type="journal article" date="2015" name="Genome Announc.">
        <title>Expanding the biotechnology potential of lactobacilli through comparative genomics of 213 strains and associated genera.</title>
        <authorList>
            <person name="Sun Z."/>
            <person name="Harris H.M."/>
            <person name="McCann A."/>
            <person name="Guo C."/>
            <person name="Argimon S."/>
            <person name="Zhang W."/>
            <person name="Yang X."/>
            <person name="Jeffery I.B."/>
            <person name="Cooney J.C."/>
            <person name="Kagawa T.F."/>
            <person name="Liu W."/>
            <person name="Song Y."/>
            <person name="Salvetti E."/>
            <person name="Wrobel A."/>
            <person name="Rasinkangas P."/>
            <person name="Parkhill J."/>
            <person name="Rea M.C."/>
            <person name="O'Sullivan O."/>
            <person name="Ritari J."/>
            <person name="Douillard F.P."/>
            <person name="Paul Ross R."/>
            <person name="Yang R."/>
            <person name="Briner A.E."/>
            <person name="Felis G.E."/>
            <person name="de Vos W.M."/>
            <person name="Barrangou R."/>
            <person name="Klaenhammer T.R."/>
            <person name="Caufield P.W."/>
            <person name="Cui Y."/>
            <person name="Zhang H."/>
            <person name="O'Toole P.W."/>
        </authorList>
    </citation>
    <scope>NUCLEOTIDE SEQUENCE [LARGE SCALE GENOMIC DNA]</scope>
    <source>
        <strain evidence="2 3">DSM 16761</strain>
    </source>
</reference>
<comment type="caution">
    <text evidence="2">The sequence shown here is derived from an EMBL/GenBank/DDBJ whole genome shotgun (WGS) entry which is preliminary data.</text>
</comment>
<feature type="transmembrane region" description="Helical" evidence="1">
    <location>
        <begin position="228"/>
        <end position="251"/>
    </location>
</feature>
<keyword evidence="1" id="KW-0472">Membrane</keyword>
<dbReference type="Proteomes" id="UP000051307">
    <property type="component" value="Unassembled WGS sequence"/>
</dbReference>
<feature type="transmembrane region" description="Helical" evidence="1">
    <location>
        <begin position="186"/>
        <end position="216"/>
    </location>
</feature>
<feature type="transmembrane region" description="Helical" evidence="1">
    <location>
        <begin position="12"/>
        <end position="31"/>
    </location>
</feature>
<evidence type="ECO:0000313" key="2">
    <source>
        <dbReference type="EMBL" id="KRM02208.1"/>
    </source>
</evidence>
<sequence length="564" mass="64671">MKKFDLKKVWGVIWPYLVFAAAATIMIFSQLKAGVVTVGGDTFFHFSRFYDAAMQIENHNFSPFQTNYGFQQSGRVINALYGPGFAYLNGLILLMVKTWFNYQIFTNYLICLLGAGTMMYLLEYVKINKPIAVLLSVIYINIGMIPAYINSNTFNGWGQAWMPLVLLCGVRMISDKKKTINWIQLMVIMSVIIQIHILSTLMAVVLLIPFFIICLYINKNDRKIWLNLFKAILGTICLTADVWGAYITIYLSNKLATPDAYDLRLGGIQLGSYNGYMGMFGTIAGRMLPLFLCLIILQAIFVVINFKQNLVNTTVTLYGIFILAIASIYFPWGAVQRFFPFTESLFQFPYRLIVIAYPLLILGMGLTIQLNFISVKWKNYVSIAFVGLALLESLSSSIRTTHYFSRYQTVGTEVQRASKMEDLSKIFETKVYGSQSDYLSVSKDYVPSKMNSLYRKNVIEKYENYRHFVNRNYLRLEWDAKHRKKIILPLVMYAQSDLIMNGNHFNGKRNQIGCPVVWQNEGANVALLSFKAPIYSYVLLWIAIASWIVLLVSWLYKFGLKFLN</sequence>
<accession>A0A0R1V9Q6</accession>